<accession>A0ABW9FTQ3</accession>
<reference evidence="1 2" key="1">
    <citation type="submission" date="2023-11" db="EMBL/GenBank/DDBJ databases">
        <authorList>
            <person name="Val-Calvo J."/>
            <person name="Scortti M."/>
            <person name="Vazquez-Boland J."/>
        </authorList>
    </citation>
    <scope>NUCLEOTIDE SEQUENCE [LARGE SCALE GENOMIC DNA]</scope>
    <source>
        <strain evidence="1 2">DSM 46662</strain>
    </source>
</reference>
<organism evidence="1 2">
    <name type="scientific">Prescottella soli</name>
    <dbReference type="NCBI Taxonomy" id="1543852"/>
    <lineage>
        <taxon>Bacteria</taxon>
        <taxon>Bacillati</taxon>
        <taxon>Actinomycetota</taxon>
        <taxon>Actinomycetes</taxon>
        <taxon>Mycobacteriales</taxon>
        <taxon>Nocardiaceae</taxon>
        <taxon>Prescottella</taxon>
    </lineage>
</organism>
<gene>
    <name evidence="1" type="ORF">ABEU19_002054</name>
</gene>
<keyword evidence="2" id="KW-1185">Reference proteome</keyword>
<evidence type="ECO:0008006" key="3">
    <source>
        <dbReference type="Google" id="ProtNLM"/>
    </source>
</evidence>
<name>A0ABW9FTQ3_9NOCA</name>
<dbReference type="EMBL" id="JBDLNU010000002">
    <property type="protein sequence ID" value="MFM1728563.1"/>
    <property type="molecule type" value="Genomic_DNA"/>
</dbReference>
<proteinExistence type="predicted"/>
<dbReference type="Proteomes" id="UP001629744">
    <property type="component" value="Unassembled WGS sequence"/>
</dbReference>
<protein>
    <recommendedName>
        <fullName evidence="3">Phage head morphogenesis domain-containing protein</fullName>
    </recommendedName>
</protein>
<evidence type="ECO:0000313" key="2">
    <source>
        <dbReference type="Proteomes" id="UP001629744"/>
    </source>
</evidence>
<sequence>MAALATRTGERLGEHDEVPPYLLHEAKLVEGIAEYLAGLAGRAPSYVDWSLVLEPVKAAANLLADEDDEVWQGEAISLTKAVVDAPTALVATGGHFGELEYGINLGISTLSESVLIAAREQTAALVSQVTETNRKLIREAIAQTESMNAYQAGLKNFCYRDRSQDEDLGGVGRCVRMCGPMDGGTVDIDKLFSNGKDRPSVHPWCRCGVVYGY</sequence>
<dbReference type="RefSeq" id="WP_348604943.1">
    <property type="nucleotide sequence ID" value="NZ_CP157276.1"/>
</dbReference>
<evidence type="ECO:0000313" key="1">
    <source>
        <dbReference type="EMBL" id="MFM1728563.1"/>
    </source>
</evidence>
<comment type="caution">
    <text evidence="1">The sequence shown here is derived from an EMBL/GenBank/DDBJ whole genome shotgun (WGS) entry which is preliminary data.</text>
</comment>